<feature type="transmembrane region" description="Helical" evidence="10">
    <location>
        <begin position="283"/>
        <end position="306"/>
    </location>
</feature>
<feature type="transmembrane region" description="Helical" evidence="10">
    <location>
        <begin position="69"/>
        <end position="86"/>
    </location>
</feature>
<keyword evidence="8 10" id="KW-0675">Receptor</keyword>
<evidence type="ECO:0000256" key="9">
    <source>
        <dbReference type="ARBA" id="ARBA00023224"/>
    </source>
</evidence>
<organism evidence="11 12">
    <name type="scientific">Phlebotomus papatasi</name>
    <name type="common">Sandfly</name>
    <dbReference type="NCBI Taxonomy" id="29031"/>
    <lineage>
        <taxon>Eukaryota</taxon>
        <taxon>Metazoa</taxon>
        <taxon>Ecdysozoa</taxon>
        <taxon>Arthropoda</taxon>
        <taxon>Hexapoda</taxon>
        <taxon>Insecta</taxon>
        <taxon>Pterygota</taxon>
        <taxon>Neoptera</taxon>
        <taxon>Endopterygota</taxon>
        <taxon>Diptera</taxon>
        <taxon>Nematocera</taxon>
        <taxon>Psychodoidea</taxon>
        <taxon>Psychodidae</taxon>
        <taxon>Phlebotomus</taxon>
        <taxon>Phlebotomus</taxon>
    </lineage>
</organism>
<reference evidence="11" key="1">
    <citation type="submission" date="2022-08" db="UniProtKB">
        <authorList>
            <consortium name="EnsemblMetazoa"/>
        </authorList>
    </citation>
    <scope>IDENTIFICATION</scope>
    <source>
        <strain evidence="11">Israel</strain>
    </source>
</reference>
<feature type="transmembrane region" description="Helical" evidence="10">
    <location>
        <begin position="200"/>
        <end position="218"/>
    </location>
</feature>
<keyword evidence="2" id="KW-1003">Cell membrane</keyword>
<feature type="transmembrane region" description="Helical" evidence="10">
    <location>
        <begin position="134"/>
        <end position="156"/>
    </location>
</feature>
<evidence type="ECO:0000256" key="3">
    <source>
        <dbReference type="ARBA" id="ARBA00022606"/>
    </source>
</evidence>
<feature type="transmembrane region" description="Helical" evidence="10">
    <location>
        <begin position="253"/>
        <end position="276"/>
    </location>
</feature>
<dbReference type="Proteomes" id="UP000092462">
    <property type="component" value="Unassembled WGS sequence"/>
</dbReference>
<keyword evidence="7 10" id="KW-0472">Membrane</keyword>
<name>A0A3F2ZEK7_PHLPP</name>
<evidence type="ECO:0000256" key="10">
    <source>
        <dbReference type="RuleBase" id="RU351113"/>
    </source>
</evidence>
<feature type="transmembrane region" description="Helical" evidence="10">
    <location>
        <begin position="45"/>
        <end position="63"/>
    </location>
</feature>
<dbReference type="PANTHER" id="PTHR21137">
    <property type="entry name" value="ODORANT RECEPTOR"/>
    <property type="match status" value="1"/>
</dbReference>
<dbReference type="Pfam" id="PF02949">
    <property type="entry name" value="7tm_6"/>
    <property type="match status" value="1"/>
</dbReference>
<dbReference type="GO" id="GO:0004984">
    <property type="term" value="F:olfactory receptor activity"/>
    <property type="evidence" value="ECO:0007669"/>
    <property type="project" value="InterPro"/>
</dbReference>
<dbReference type="InterPro" id="IPR004117">
    <property type="entry name" value="7tm6_olfct_rcpt"/>
</dbReference>
<evidence type="ECO:0000256" key="6">
    <source>
        <dbReference type="ARBA" id="ARBA00022989"/>
    </source>
</evidence>
<evidence type="ECO:0000256" key="2">
    <source>
        <dbReference type="ARBA" id="ARBA00022475"/>
    </source>
</evidence>
<dbReference type="VEuPathDB" id="VectorBase:PPAI013265"/>
<dbReference type="GO" id="GO:0005886">
    <property type="term" value="C:plasma membrane"/>
    <property type="evidence" value="ECO:0007669"/>
    <property type="project" value="UniProtKB-SubCell"/>
</dbReference>
<keyword evidence="4 10" id="KW-0812">Transmembrane</keyword>
<keyword evidence="5 10" id="KW-0552">Olfaction</keyword>
<proteinExistence type="inferred from homology"/>
<evidence type="ECO:0000256" key="7">
    <source>
        <dbReference type="ARBA" id="ARBA00023136"/>
    </source>
</evidence>
<dbReference type="EnsemblMetazoa" id="PPAI013265-RA">
    <property type="protein sequence ID" value="PPAI013265-PA"/>
    <property type="gene ID" value="PPAI013265"/>
</dbReference>
<sequence>MVRVVRYITCYPEYQKFEKILKFLMRILSFSFLPGKTLKKYGKNMTTIFLLYGFTCTVFTILYYPQDLLILLLRIIPVVGFLQLLAKSLSIQADSEELETLFQYFQEAHQVHEIDLITDVARIYLKRSLGIIRIIFQIVFPVILTGGVGMLLYFIYYNEIFIAVPGVFPSQNSNKMYQHIHQCVVLALSNIVLQIEDSVIISIGFYFIAILNIFFSIIKHIDYLDLRNRRQYLILLHEMHCNVLDKFSIFERIFYYTFTIQIGTSVVFVMFIFFLLQNRGGFAFFPLLLAILLQFGSLCLLGQLMYSQTERFSTELYLTEWYELSVREQKMMLTMMYMSHRPFGLKAAAMYDINFRMFFDVMKAGLSFCTLLYTFT</sequence>
<evidence type="ECO:0000256" key="5">
    <source>
        <dbReference type="ARBA" id="ARBA00022725"/>
    </source>
</evidence>
<evidence type="ECO:0000256" key="4">
    <source>
        <dbReference type="ARBA" id="ARBA00022692"/>
    </source>
</evidence>
<keyword evidence="6 10" id="KW-1133">Transmembrane helix</keyword>
<evidence type="ECO:0000256" key="8">
    <source>
        <dbReference type="ARBA" id="ARBA00023170"/>
    </source>
</evidence>
<dbReference type="VEuPathDB" id="VectorBase:PPAPM1_012091"/>
<keyword evidence="12" id="KW-1185">Reference proteome</keyword>
<evidence type="ECO:0000313" key="11">
    <source>
        <dbReference type="EnsemblMetazoa" id="PPAI013265-PA"/>
    </source>
</evidence>
<comment type="subcellular location">
    <subcellularLocation>
        <location evidence="1 10">Cell membrane</location>
        <topology evidence="1 10">Multi-pass membrane protein</topology>
    </subcellularLocation>
</comment>
<dbReference type="GO" id="GO:0005549">
    <property type="term" value="F:odorant binding"/>
    <property type="evidence" value="ECO:0007669"/>
    <property type="project" value="InterPro"/>
</dbReference>
<protein>
    <recommendedName>
        <fullName evidence="10">Odorant receptor</fullName>
    </recommendedName>
</protein>
<evidence type="ECO:0000313" key="12">
    <source>
        <dbReference type="Proteomes" id="UP000092462"/>
    </source>
</evidence>
<evidence type="ECO:0000256" key="1">
    <source>
        <dbReference type="ARBA" id="ARBA00004651"/>
    </source>
</evidence>
<dbReference type="PANTHER" id="PTHR21137:SF35">
    <property type="entry name" value="ODORANT RECEPTOR 19A-RELATED"/>
    <property type="match status" value="1"/>
</dbReference>
<accession>A0A3F2ZEK7</accession>
<keyword evidence="3 10" id="KW-0716">Sensory transduction</keyword>
<comment type="similarity">
    <text evidence="10">Belongs to the insect chemoreceptor superfamily. Heteromeric odorant receptor channel (TC 1.A.69) family.</text>
</comment>
<comment type="caution">
    <text evidence="10">Lacks conserved residue(s) required for the propagation of feature annotation.</text>
</comment>
<keyword evidence="9 10" id="KW-0807">Transducer</keyword>
<dbReference type="GO" id="GO:0007165">
    <property type="term" value="P:signal transduction"/>
    <property type="evidence" value="ECO:0007669"/>
    <property type="project" value="UniProtKB-KW"/>
</dbReference>
<dbReference type="EMBL" id="AJVK01030646">
    <property type="status" value="NOT_ANNOTATED_CDS"/>
    <property type="molecule type" value="Genomic_DNA"/>
</dbReference>
<dbReference type="AlphaFoldDB" id="A0A3F2ZEK7"/>